<evidence type="ECO:0000313" key="2">
    <source>
        <dbReference type="EMBL" id="MSU06450.1"/>
    </source>
</evidence>
<dbReference type="AlphaFoldDB" id="A0A7X2PCK9"/>
<reference evidence="2 3" key="1">
    <citation type="submission" date="2019-08" db="EMBL/GenBank/DDBJ databases">
        <title>In-depth cultivation of the pig gut microbiome towards novel bacterial diversity and tailored functional studies.</title>
        <authorList>
            <person name="Wylensek D."/>
            <person name="Hitch T.C.A."/>
            <person name="Clavel T."/>
        </authorList>
    </citation>
    <scope>NUCLEOTIDE SEQUENCE [LARGE SCALE GENOMIC DNA]</scope>
    <source>
        <strain evidence="2 3">NM-380-WT-3C1</strain>
    </source>
</reference>
<sequence>MKNMEFAMVRVANKSLDNLVLIKENGYSNTVEKEIRPYLDTICDKGTMVSSYGHEIYYEHFNNPSAKGCVVILHGFTEGILKYSEIIYTFIKQGYEVFMIEHFGHGASTRNKEVLDDLSKVSVDDFEIYVDDVIRFTNTVVKKSKKAEKLYLFGHSMGGGIAARVIEKESKLFDKCVLSSPMIGVNMGALPYPIGRALAAIMVKLGRKYDYVLGHHKFSDDGDFEHSPDKSRERYNYFEKIKRENDRYKSNGATWSWVNSALKATSQIVKEARKIIIPTLLLQAEVDHSVRKDSQVKFAAKVPSCDIVEIKGSKHEIMFSSDSVNLMFWSEFFSFLG</sequence>
<accession>A0A7X2PCK9</accession>
<comment type="caution">
    <text evidence="2">The sequence shown here is derived from an EMBL/GenBank/DDBJ whole genome shotgun (WGS) entry which is preliminary data.</text>
</comment>
<name>A0A7X2PCK9_9SPIO</name>
<organism evidence="2 3">
    <name type="scientific">Bullifex porci</name>
    <dbReference type="NCBI Taxonomy" id="2606638"/>
    <lineage>
        <taxon>Bacteria</taxon>
        <taxon>Pseudomonadati</taxon>
        <taxon>Spirochaetota</taxon>
        <taxon>Spirochaetia</taxon>
        <taxon>Spirochaetales</taxon>
        <taxon>Spirochaetaceae</taxon>
        <taxon>Bullifex</taxon>
    </lineage>
</organism>
<dbReference type="EMBL" id="VUNN01000011">
    <property type="protein sequence ID" value="MSU06450.1"/>
    <property type="molecule type" value="Genomic_DNA"/>
</dbReference>
<dbReference type="SUPFAM" id="SSF53474">
    <property type="entry name" value="alpha/beta-Hydrolases"/>
    <property type="match status" value="1"/>
</dbReference>
<protein>
    <submittedName>
        <fullName evidence="2">Alpha/beta hydrolase</fullName>
    </submittedName>
</protein>
<keyword evidence="3" id="KW-1185">Reference proteome</keyword>
<evidence type="ECO:0000259" key="1">
    <source>
        <dbReference type="Pfam" id="PF12146"/>
    </source>
</evidence>
<dbReference type="GO" id="GO:0016787">
    <property type="term" value="F:hydrolase activity"/>
    <property type="evidence" value="ECO:0007669"/>
    <property type="project" value="UniProtKB-KW"/>
</dbReference>
<feature type="domain" description="Serine aminopeptidase S33" evidence="1">
    <location>
        <begin position="65"/>
        <end position="319"/>
    </location>
</feature>
<keyword evidence="2" id="KW-0378">Hydrolase</keyword>
<evidence type="ECO:0000313" key="3">
    <source>
        <dbReference type="Proteomes" id="UP000460549"/>
    </source>
</evidence>
<dbReference type="InterPro" id="IPR029058">
    <property type="entry name" value="AB_hydrolase_fold"/>
</dbReference>
<dbReference type="Pfam" id="PF12146">
    <property type="entry name" value="Hydrolase_4"/>
    <property type="match status" value="1"/>
</dbReference>
<gene>
    <name evidence="2" type="ORF">FYJ80_06595</name>
</gene>
<dbReference type="PANTHER" id="PTHR11614">
    <property type="entry name" value="PHOSPHOLIPASE-RELATED"/>
    <property type="match status" value="1"/>
</dbReference>
<dbReference type="Proteomes" id="UP000460549">
    <property type="component" value="Unassembled WGS sequence"/>
</dbReference>
<proteinExistence type="predicted"/>
<dbReference type="InterPro" id="IPR022742">
    <property type="entry name" value="Hydrolase_4"/>
</dbReference>
<dbReference type="InterPro" id="IPR051044">
    <property type="entry name" value="MAG_DAG_Lipase"/>
</dbReference>
<dbReference type="Gene3D" id="3.40.50.1820">
    <property type="entry name" value="alpha/beta hydrolase"/>
    <property type="match status" value="1"/>
</dbReference>